<gene>
    <name evidence="2" type="ORF">K458DRAFT_74054</name>
</gene>
<protein>
    <submittedName>
        <fullName evidence="2">Uncharacterized protein</fullName>
    </submittedName>
</protein>
<evidence type="ECO:0000313" key="2">
    <source>
        <dbReference type="EMBL" id="KAF2682286.1"/>
    </source>
</evidence>
<feature type="transmembrane region" description="Helical" evidence="1">
    <location>
        <begin position="12"/>
        <end position="28"/>
    </location>
</feature>
<dbReference type="EMBL" id="MU005588">
    <property type="protein sequence ID" value="KAF2682286.1"/>
    <property type="molecule type" value="Genomic_DNA"/>
</dbReference>
<keyword evidence="1" id="KW-1133">Transmembrane helix</keyword>
<evidence type="ECO:0000313" key="3">
    <source>
        <dbReference type="Proteomes" id="UP000799291"/>
    </source>
</evidence>
<sequence>MTLVQREEPVGLAGLKPGLFWLLLWLVFRLRTCFLDLHDLASLLERVNGHQQKFPF</sequence>
<keyword evidence="1" id="KW-0812">Transmembrane</keyword>
<evidence type="ECO:0000256" key="1">
    <source>
        <dbReference type="SAM" id="Phobius"/>
    </source>
</evidence>
<keyword evidence="3" id="KW-1185">Reference proteome</keyword>
<keyword evidence="1" id="KW-0472">Membrane</keyword>
<accession>A0A6G1IVK7</accession>
<proteinExistence type="predicted"/>
<organism evidence="2 3">
    <name type="scientific">Lentithecium fluviatile CBS 122367</name>
    <dbReference type="NCBI Taxonomy" id="1168545"/>
    <lineage>
        <taxon>Eukaryota</taxon>
        <taxon>Fungi</taxon>
        <taxon>Dikarya</taxon>
        <taxon>Ascomycota</taxon>
        <taxon>Pezizomycotina</taxon>
        <taxon>Dothideomycetes</taxon>
        <taxon>Pleosporomycetidae</taxon>
        <taxon>Pleosporales</taxon>
        <taxon>Massarineae</taxon>
        <taxon>Lentitheciaceae</taxon>
        <taxon>Lentithecium</taxon>
    </lineage>
</organism>
<dbReference type="AlphaFoldDB" id="A0A6G1IVK7"/>
<dbReference type="Proteomes" id="UP000799291">
    <property type="component" value="Unassembled WGS sequence"/>
</dbReference>
<name>A0A6G1IVK7_9PLEO</name>
<reference evidence="2" key="1">
    <citation type="journal article" date="2020" name="Stud. Mycol.">
        <title>101 Dothideomycetes genomes: a test case for predicting lifestyles and emergence of pathogens.</title>
        <authorList>
            <person name="Haridas S."/>
            <person name="Albert R."/>
            <person name="Binder M."/>
            <person name="Bloem J."/>
            <person name="Labutti K."/>
            <person name="Salamov A."/>
            <person name="Andreopoulos B."/>
            <person name="Baker S."/>
            <person name="Barry K."/>
            <person name="Bills G."/>
            <person name="Bluhm B."/>
            <person name="Cannon C."/>
            <person name="Castanera R."/>
            <person name="Culley D."/>
            <person name="Daum C."/>
            <person name="Ezra D."/>
            <person name="Gonzalez J."/>
            <person name="Henrissat B."/>
            <person name="Kuo A."/>
            <person name="Liang C."/>
            <person name="Lipzen A."/>
            <person name="Lutzoni F."/>
            <person name="Magnuson J."/>
            <person name="Mondo S."/>
            <person name="Nolan M."/>
            <person name="Ohm R."/>
            <person name="Pangilinan J."/>
            <person name="Park H.-J."/>
            <person name="Ramirez L."/>
            <person name="Alfaro M."/>
            <person name="Sun H."/>
            <person name="Tritt A."/>
            <person name="Yoshinaga Y."/>
            <person name="Zwiers L.-H."/>
            <person name="Turgeon B."/>
            <person name="Goodwin S."/>
            <person name="Spatafora J."/>
            <person name="Crous P."/>
            <person name="Grigoriev I."/>
        </authorList>
    </citation>
    <scope>NUCLEOTIDE SEQUENCE</scope>
    <source>
        <strain evidence="2">CBS 122367</strain>
    </source>
</reference>